<reference evidence="1" key="1">
    <citation type="journal article" date="2015" name="Nature">
        <title>Complex archaea that bridge the gap between prokaryotes and eukaryotes.</title>
        <authorList>
            <person name="Spang A."/>
            <person name="Saw J.H."/>
            <person name="Jorgensen S.L."/>
            <person name="Zaremba-Niedzwiedzka K."/>
            <person name="Martijn J."/>
            <person name="Lind A.E."/>
            <person name="van Eijk R."/>
            <person name="Schleper C."/>
            <person name="Guy L."/>
            <person name="Ettema T.J."/>
        </authorList>
    </citation>
    <scope>NUCLEOTIDE SEQUENCE</scope>
</reference>
<dbReference type="EMBL" id="LAZR01001165">
    <property type="protein sequence ID" value="KKN49502.1"/>
    <property type="molecule type" value="Genomic_DNA"/>
</dbReference>
<comment type="caution">
    <text evidence="1">The sequence shown here is derived from an EMBL/GenBank/DDBJ whole genome shotgun (WGS) entry which is preliminary data.</text>
</comment>
<protein>
    <submittedName>
        <fullName evidence="1">Uncharacterized protein</fullName>
    </submittedName>
</protein>
<organism evidence="1">
    <name type="scientific">marine sediment metagenome</name>
    <dbReference type="NCBI Taxonomy" id="412755"/>
    <lineage>
        <taxon>unclassified sequences</taxon>
        <taxon>metagenomes</taxon>
        <taxon>ecological metagenomes</taxon>
    </lineage>
</organism>
<accession>A0A0F9RIB6</accession>
<gene>
    <name evidence="1" type="ORF">LCGC14_0642090</name>
</gene>
<evidence type="ECO:0000313" key="1">
    <source>
        <dbReference type="EMBL" id="KKN49502.1"/>
    </source>
</evidence>
<sequence>MHQVWKALHPQQPQAGEVLHLRSIQEEEEMKRLICTLILLILLGCSEPKIIEVVKTVNVVTVLEVCPPELIDATGYFYSLDNLQAKILCTTPGSCLHETCHQIDRLLEWPSLSLEWEAAIDAFIEKCIGGLNDPFCPFKDFPGIYGNPLAVVEMSDGTTQKWGGYREVYADICEHSFLTMQEKPVEIQIFYTEQWKQSP</sequence>
<proteinExistence type="predicted"/>
<name>A0A0F9RIB6_9ZZZZ</name>
<dbReference type="AlphaFoldDB" id="A0A0F9RIB6"/>